<feature type="compositionally biased region" description="Polar residues" evidence="1">
    <location>
        <begin position="203"/>
        <end position="214"/>
    </location>
</feature>
<proteinExistence type="predicted"/>
<evidence type="ECO:0000313" key="2">
    <source>
        <dbReference type="EMBL" id="RHW71523.1"/>
    </source>
</evidence>
<feature type="region of interest" description="Disordered" evidence="1">
    <location>
        <begin position="199"/>
        <end position="305"/>
    </location>
</feature>
<accession>A0A3L6L4E1</accession>
<feature type="compositionally biased region" description="Basic and acidic residues" evidence="1">
    <location>
        <begin position="287"/>
        <end position="305"/>
    </location>
</feature>
<comment type="caution">
    <text evidence="2">The sequence shown here is derived from an EMBL/GenBank/DDBJ whole genome shotgun (WGS) entry which is preliminary data.</text>
</comment>
<feature type="compositionally biased region" description="Polar residues" evidence="1">
    <location>
        <begin position="254"/>
        <end position="269"/>
    </location>
</feature>
<dbReference type="Proteomes" id="UP000266743">
    <property type="component" value="Chromosome 7"/>
</dbReference>
<feature type="region of interest" description="Disordered" evidence="1">
    <location>
        <begin position="646"/>
        <end position="669"/>
    </location>
</feature>
<evidence type="ECO:0000256" key="1">
    <source>
        <dbReference type="SAM" id="MobiDB-lite"/>
    </source>
</evidence>
<reference evidence="2" key="1">
    <citation type="submission" date="2018-09" db="EMBL/GenBank/DDBJ databases">
        <title>whole genome sequence of T. equiperdum IVM-t1 strain.</title>
        <authorList>
            <person name="Suganuma K."/>
        </authorList>
    </citation>
    <scope>NUCLEOTIDE SEQUENCE [LARGE SCALE GENOMIC DNA]</scope>
    <source>
        <strain evidence="2">IVM-t1</strain>
    </source>
</reference>
<feature type="region of interest" description="Disordered" evidence="1">
    <location>
        <begin position="495"/>
        <end position="523"/>
    </location>
</feature>
<feature type="compositionally biased region" description="Basic and acidic residues" evidence="1">
    <location>
        <begin position="646"/>
        <end position="661"/>
    </location>
</feature>
<dbReference type="EMBL" id="QSBY01000007">
    <property type="protein sequence ID" value="RHW71523.1"/>
    <property type="molecule type" value="Genomic_DNA"/>
</dbReference>
<name>A0A3L6L4E1_9TRYP</name>
<dbReference type="AlphaFoldDB" id="A0A3L6L4E1"/>
<organism evidence="2">
    <name type="scientific">Trypanosoma brucei equiperdum</name>
    <dbReference type="NCBI Taxonomy" id="630700"/>
    <lineage>
        <taxon>Eukaryota</taxon>
        <taxon>Discoba</taxon>
        <taxon>Euglenozoa</taxon>
        <taxon>Kinetoplastea</taxon>
        <taxon>Metakinetoplastina</taxon>
        <taxon>Trypanosomatida</taxon>
        <taxon>Trypanosomatidae</taxon>
        <taxon>Trypanosoma</taxon>
    </lineage>
</organism>
<protein>
    <submittedName>
        <fullName evidence="2">Uncharacterized protein</fullName>
    </submittedName>
</protein>
<feature type="region of interest" description="Disordered" evidence="1">
    <location>
        <begin position="166"/>
        <end position="185"/>
    </location>
</feature>
<gene>
    <name evidence="2" type="ORF">DPX39_070022800</name>
</gene>
<sequence length="737" mass="82382">MNTTGEPEKAAAPPAVRRRGRGTFNRPLRAEEPTAPNATASHAGDNVSVITTVTTAVLPASTGPSTRVPEEDLAAEYGGQKRDIPLNIRENFGVHEEEQVVDTVRQLLFRGEKRRRYCVIVGNLQNPDRPITLKLFGHKGLKPFKLQNKLIRLVNISVSRPRLIKQTDASKEEQEVWSGGGSDDEVIADAQADAVTKTENDFDNQGSCDHGQQQKWRKEEQEGTPKRDYESEIQRAHERRNPGGDGGVKDGEESQPTIRMSGSEVQKNGSGDMDVKTNERPPSQSGEGRDQGWEEKTMDTETRDVDDYANEDVVLPLTVEIRDSTATNIGQPSSIANSPVLTATRFDTLYGYFFREFQHLLQLEDVRMHQVSINLSLGAVYCCLAREGSYITPLKYATFSEFVQCMNEESMQLYFLKDAPICVSRAVDRECGALQSEAAFSLVKIYFFSNERQSRTVARAMWDAHENRFVLLDMENMGVTFTWTVFSVDETDIQNNQKKHQGEGVSNDSGIPDGDSATETDKPMRKKTVAFPFELELRAYRRWKQHTEHPVAPIAEAILDKLSLAEHNLIQYGSTIGYENMDLSKVCDADAESEDFNVESIIVEHTSRVKPRGTDLTVDSTSSLWIENFAAARALRERMAKGLVGNEERSNVKTRHGERSGRKGAPVPNVKPVTPAFRLTFFRSRGSTVHWKLRPGYSTEENLSPLSEALHFVQQVLKTANEIEGRSARGGVAPEPL</sequence>
<feature type="compositionally biased region" description="Basic and acidic residues" evidence="1">
    <location>
        <begin position="216"/>
        <end position="252"/>
    </location>
</feature>
<feature type="region of interest" description="Disordered" evidence="1">
    <location>
        <begin position="1"/>
        <end position="45"/>
    </location>
</feature>